<evidence type="ECO:0000313" key="2">
    <source>
        <dbReference type="Proteomes" id="UP000814128"/>
    </source>
</evidence>
<feature type="non-terminal residue" evidence="1">
    <location>
        <position position="381"/>
    </location>
</feature>
<dbReference type="EMBL" id="MU273503">
    <property type="protein sequence ID" value="KAI0034286.1"/>
    <property type="molecule type" value="Genomic_DNA"/>
</dbReference>
<comment type="caution">
    <text evidence="1">The sequence shown here is derived from an EMBL/GenBank/DDBJ whole genome shotgun (WGS) entry which is preliminary data.</text>
</comment>
<name>A0ACB8QQX3_9AGAM</name>
<reference evidence="1" key="1">
    <citation type="submission" date="2021-02" db="EMBL/GenBank/DDBJ databases">
        <authorList>
            <consortium name="DOE Joint Genome Institute"/>
            <person name="Ahrendt S."/>
            <person name="Looney B.P."/>
            <person name="Miyauchi S."/>
            <person name="Morin E."/>
            <person name="Drula E."/>
            <person name="Courty P.E."/>
            <person name="Chicoki N."/>
            <person name="Fauchery L."/>
            <person name="Kohler A."/>
            <person name="Kuo A."/>
            <person name="Labutti K."/>
            <person name="Pangilinan J."/>
            <person name="Lipzen A."/>
            <person name="Riley R."/>
            <person name="Andreopoulos W."/>
            <person name="He G."/>
            <person name="Johnson J."/>
            <person name="Barry K.W."/>
            <person name="Grigoriev I.V."/>
            <person name="Nagy L."/>
            <person name="Hibbett D."/>
            <person name="Henrissat B."/>
            <person name="Matheny P.B."/>
            <person name="Labbe J."/>
            <person name="Martin F."/>
        </authorList>
    </citation>
    <scope>NUCLEOTIDE SEQUENCE</scope>
    <source>
        <strain evidence="1">EC-137</strain>
    </source>
</reference>
<gene>
    <name evidence="1" type="ORF">K488DRAFT_10582</name>
</gene>
<dbReference type="Proteomes" id="UP000814128">
    <property type="component" value="Unassembled WGS sequence"/>
</dbReference>
<reference evidence="1" key="2">
    <citation type="journal article" date="2022" name="New Phytol.">
        <title>Evolutionary transition to the ectomycorrhizal habit in the genomes of a hyperdiverse lineage of mushroom-forming fungi.</title>
        <authorList>
            <person name="Looney B."/>
            <person name="Miyauchi S."/>
            <person name="Morin E."/>
            <person name="Drula E."/>
            <person name="Courty P.E."/>
            <person name="Kohler A."/>
            <person name="Kuo A."/>
            <person name="LaButti K."/>
            <person name="Pangilinan J."/>
            <person name="Lipzen A."/>
            <person name="Riley R."/>
            <person name="Andreopoulos W."/>
            <person name="He G."/>
            <person name="Johnson J."/>
            <person name="Nolan M."/>
            <person name="Tritt A."/>
            <person name="Barry K.W."/>
            <person name="Grigoriev I.V."/>
            <person name="Nagy L.G."/>
            <person name="Hibbett D."/>
            <person name="Henrissat B."/>
            <person name="Matheny P.B."/>
            <person name="Labbe J."/>
            <person name="Martin F.M."/>
        </authorList>
    </citation>
    <scope>NUCLEOTIDE SEQUENCE</scope>
    <source>
        <strain evidence="1">EC-137</strain>
    </source>
</reference>
<accession>A0ACB8QQX3</accession>
<sequence length="381" mass="41061">RSVSRARSKSSAPSVQIDKKNYTVGIGLLFVVVCLWTASNFITQDLFDTGYNKPFFVTYASTSSFAVYLIPFGVRRLWQRRKGLSSEGARWALRHSPGTIYGSLSARARPPHDRHGLHEVQLPPLTTWDTLKLAMLFTGPWFFANWTLDAGLLYTSVASATILSGTSGFFTLCVGRLAGVDTLTLAKVGAVATSFIGVALVSLSDSESPSSLVSSHSANKALLDPPTRQYLVGDILALLSAFLYALYAITLKVRIRSESRVDMQLFFGFVGAFNIVASWPMGLLLHFTGVETFELPSTHRAVAGLLVNMAITVSSDFIYAIAMLKTSPLVVTVGLSLTMPLAVIGDVVLGHPVKAQVVVGAALVLAAFAIIGVEDSHRSRD</sequence>
<keyword evidence="2" id="KW-1185">Reference proteome</keyword>
<evidence type="ECO:0000313" key="1">
    <source>
        <dbReference type="EMBL" id="KAI0034286.1"/>
    </source>
</evidence>
<proteinExistence type="predicted"/>
<organism evidence="1 2">
    <name type="scientific">Vararia minispora EC-137</name>
    <dbReference type="NCBI Taxonomy" id="1314806"/>
    <lineage>
        <taxon>Eukaryota</taxon>
        <taxon>Fungi</taxon>
        <taxon>Dikarya</taxon>
        <taxon>Basidiomycota</taxon>
        <taxon>Agaricomycotina</taxon>
        <taxon>Agaricomycetes</taxon>
        <taxon>Russulales</taxon>
        <taxon>Lachnocladiaceae</taxon>
        <taxon>Vararia</taxon>
    </lineage>
</organism>
<protein>
    <submittedName>
        <fullName evidence="1">Uncharacterized protein</fullName>
    </submittedName>
</protein>
<feature type="non-terminal residue" evidence="1">
    <location>
        <position position="1"/>
    </location>
</feature>